<accession>A0A834IPR2</accession>
<feature type="region of interest" description="Disordered" evidence="2">
    <location>
        <begin position="496"/>
        <end position="528"/>
    </location>
</feature>
<evidence type="ECO:0000256" key="1">
    <source>
        <dbReference type="SAM" id="Coils"/>
    </source>
</evidence>
<dbReference type="AlphaFoldDB" id="A0A834IPR2"/>
<feature type="coiled-coil region" evidence="1">
    <location>
        <begin position="94"/>
        <end position="152"/>
    </location>
</feature>
<evidence type="ECO:0000256" key="2">
    <source>
        <dbReference type="SAM" id="MobiDB-lite"/>
    </source>
</evidence>
<dbReference type="EMBL" id="JAACXV010000156">
    <property type="protein sequence ID" value="KAF7282753.1"/>
    <property type="molecule type" value="Genomic_DNA"/>
</dbReference>
<dbReference type="Gene3D" id="1.10.287.1490">
    <property type="match status" value="1"/>
</dbReference>
<dbReference type="OrthoDB" id="10677552at2759"/>
<keyword evidence="4" id="KW-1185">Reference proteome</keyword>
<sequence>MENCDENEPLPLILKETESIYKTSELNKEKLHKSRNELEQKHRYLAHLDKQKDDIMKTVAEKQATLSTLQTHAKHYESTNMDLKIRAMKITKTFNELYKEISSMENNYVDVENRINKIENITNSVSTSKKQIDSLQNKIDELKSNLEIKKKTTEKRTCAIQMENENLKKQLAYMNNLKNDMFKSNDENALAVLENRSIELEKKIDALKQENDFLRSEYETACQLLDQTELKNQGLDLSYNEVNGEINSLSDKIAAVKNEQTQLAISKDDLEKRLKELDDKLREADDIWNCLQNEDFTIKQDIDLIKRDIAEREKQINIKKCELSNTNQLIKKEDENIEQITTDINKIKIELNEIINSTHNSESSVYYTDQIEQIKQNIIEIQKEKGRLLQIKETKETELKAILDQLNNDRNSNTVELMTLKNHKMVEISALEKKLSDLKLISSKLEAEVKSSESVESQLNENLKKLKEKQTQLLVEFKQTEKELAEVKNRSEMILPKTGIKRPRVLPKAREDKASNPGAKRNWDSDSSMEVEELKFNEYLKRKSKKVYKGF</sequence>
<evidence type="ECO:0000313" key="3">
    <source>
        <dbReference type="EMBL" id="KAF7282753.1"/>
    </source>
</evidence>
<protein>
    <submittedName>
        <fullName evidence="3">Uncharacterized protein</fullName>
    </submittedName>
</protein>
<proteinExistence type="predicted"/>
<dbReference type="Proteomes" id="UP000625711">
    <property type="component" value="Unassembled WGS sequence"/>
</dbReference>
<comment type="caution">
    <text evidence="3">The sequence shown here is derived from an EMBL/GenBank/DDBJ whole genome shotgun (WGS) entry which is preliminary data.</text>
</comment>
<evidence type="ECO:0000313" key="4">
    <source>
        <dbReference type="Proteomes" id="UP000625711"/>
    </source>
</evidence>
<feature type="coiled-coil region" evidence="1">
    <location>
        <begin position="389"/>
        <end position="490"/>
    </location>
</feature>
<name>A0A834IPR2_RHYFE</name>
<feature type="coiled-coil region" evidence="1">
    <location>
        <begin position="183"/>
        <end position="294"/>
    </location>
</feature>
<gene>
    <name evidence="3" type="ORF">GWI33_001904</name>
</gene>
<organism evidence="3 4">
    <name type="scientific">Rhynchophorus ferrugineus</name>
    <name type="common">Red palm weevil</name>
    <name type="synonym">Curculio ferrugineus</name>
    <dbReference type="NCBI Taxonomy" id="354439"/>
    <lineage>
        <taxon>Eukaryota</taxon>
        <taxon>Metazoa</taxon>
        <taxon>Ecdysozoa</taxon>
        <taxon>Arthropoda</taxon>
        <taxon>Hexapoda</taxon>
        <taxon>Insecta</taxon>
        <taxon>Pterygota</taxon>
        <taxon>Neoptera</taxon>
        <taxon>Endopterygota</taxon>
        <taxon>Coleoptera</taxon>
        <taxon>Polyphaga</taxon>
        <taxon>Cucujiformia</taxon>
        <taxon>Curculionidae</taxon>
        <taxon>Dryophthorinae</taxon>
        <taxon>Rhynchophorus</taxon>
    </lineage>
</organism>
<keyword evidence="1" id="KW-0175">Coiled coil</keyword>
<dbReference type="SUPFAM" id="SSF90257">
    <property type="entry name" value="Myosin rod fragments"/>
    <property type="match status" value="1"/>
</dbReference>
<reference evidence="3" key="1">
    <citation type="submission" date="2020-08" db="EMBL/GenBank/DDBJ databases">
        <title>Genome sequencing and assembly of the red palm weevil Rhynchophorus ferrugineus.</title>
        <authorList>
            <person name="Dias G.B."/>
            <person name="Bergman C.M."/>
            <person name="Manee M."/>
        </authorList>
    </citation>
    <scope>NUCLEOTIDE SEQUENCE</scope>
    <source>
        <strain evidence="3">AA-2017</strain>
        <tissue evidence="3">Whole larva</tissue>
    </source>
</reference>